<dbReference type="PATRIC" id="fig|276.5.peg.2226"/>
<name>A0A0A2WMG1_THEFI</name>
<dbReference type="SUPFAM" id="SSF51735">
    <property type="entry name" value="NAD(P)-binding Rossmann-fold domains"/>
    <property type="match status" value="1"/>
</dbReference>
<keyword evidence="2 4" id="KW-0560">Oxidoreductase</keyword>
<sequence length="312" mass="34055">MRVFVTRELPGNHLDRLREKGVQVEVWPGWTLPREVLLERVEGVVGLIPTVEDRIDAQVMDRAGPGLRVIASYSVGVDHIDLEAARARGIRVTNTPGVLAAATADLTLALLLAVARRVVEGVEYARAGLWTAWHPKLLLGLELEGLTLGIVGMGEIGRRVAQRAEGFGMRVVYTSRTPKPLPYPFLDLETLLFTADVVSLHLPLTPETHRLLDRRRLFSMKEGAILLNTARGGLLDTEALVEALQSHLLGAGLDVTDPEPLPKDHPLYALKNAVITPHIGSATTRAREGMARKAVENLLAVLEGREPPDPVV</sequence>
<keyword evidence="8" id="KW-1185">Reference proteome</keyword>
<evidence type="ECO:0000256" key="1">
    <source>
        <dbReference type="ARBA" id="ARBA00005854"/>
    </source>
</evidence>
<dbReference type="Gene3D" id="3.40.50.720">
    <property type="entry name" value="NAD(P)-binding Rossmann-like Domain"/>
    <property type="match status" value="2"/>
</dbReference>
<dbReference type="GO" id="GO:0030267">
    <property type="term" value="F:glyoxylate reductase (NADPH) activity"/>
    <property type="evidence" value="ECO:0007669"/>
    <property type="project" value="TreeGrafter"/>
</dbReference>
<comment type="similarity">
    <text evidence="1 4">Belongs to the D-isomer specific 2-hydroxyacid dehydrogenase family.</text>
</comment>
<dbReference type="SUPFAM" id="SSF52283">
    <property type="entry name" value="Formate/glycerate dehydrogenase catalytic domain-like"/>
    <property type="match status" value="1"/>
</dbReference>
<dbReference type="FunFam" id="3.40.50.720:FF:000203">
    <property type="entry name" value="D-3-phosphoglycerate dehydrogenase (SerA)"/>
    <property type="match status" value="1"/>
</dbReference>
<dbReference type="PANTHER" id="PTHR10996">
    <property type="entry name" value="2-HYDROXYACID DEHYDROGENASE-RELATED"/>
    <property type="match status" value="1"/>
</dbReference>
<dbReference type="GO" id="GO:0016618">
    <property type="term" value="F:hydroxypyruvate reductase [NAD(P)H] activity"/>
    <property type="evidence" value="ECO:0007669"/>
    <property type="project" value="TreeGrafter"/>
</dbReference>
<protein>
    <submittedName>
        <fullName evidence="7">Glyoxylate reductase</fullName>
    </submittedName>
</protein>
<dbReference type="InterPro" id="IPR050223">
    <property type="entry name" value="D-isomer_2-hydroxyacid_DH"/>
</dbReference>
<dbReference type="OrthoDB" id="9805416at2"/>
<dbReference type="GO" id="GO:0005829">
    <property type="term" value="C:cytosol"/>
    <property type="evidence" value="ECO:0007669"/>
    <property type="project" value="TreeGrafter"/>
</dbReference>
<evidence type="ECO:0000256" key="2">
    <source>
        <dbReference type="ARBA" id="ARBA00023002"/>
    </source>
</evidence>
<feature type="domain" description="D-isomer specific 2-hydroxyacid dehydrogenase NAD-binding" evidence="6">
    <location>
        <begin position="108"/>
        <end position="280"/>
    </location>
</feature>
<dbReference type="PANTHER" id="PTHR10996:SF257">
    <property type="entry name" value="GLYOXYLATE REDUCTASE 1"/>
    <property type="match status" value="1"/>
</dbReference>
<dbReference type="PROSITE" id="PS00670">
    <property type="entry name" value="D_2_HYDROXYACID_DH_2"/>
    <property type="match status" value="1"/>
</dbReference>
<evidence type="ECO:0000259" key="5">
    <source>
        <dbReference type="Pfam" id="PF00389"/>
    </source>
</evidence>
<accession>A0A0A2WMG1</accession>
<comment type="caution">
    <text evidence="7">The sequence shown here is derived from an EMBL/GenBank/DDBJ whole genome shotgun (WGS) entry which is preliminary data.</text>
</comment>
<dbReference type="InterPro" id="IPR036291">
    <property type="entry name" value="NAD(P)-bd_dom_sf"/>
</dbReference>
<keyword evidence="3" id="KW-0520">NAD</keyword>
<evidence type="ECO:0000256" key="4">
    <source>
        <dbReference type="RuleBase" id="RU003719"/>
    </source>
</evidence>
<organism evidence="7 8">
    <name type="scientific">Thermus filiformis</name>
    <dbReference type="NCBI Taxonomy" id="276"/>
    <lineage>
        <taxon>Bacteria</taxon>
        <taxon>Thermotogati</taxon>
        <taxon>Deinococcota</taxon>
        <taxon>Deinococci</taxon>
        <taxon>Thermales</taxon>
        <taxon>Thermaceae</taxon>
        <taxon>Thermus</taxon>
    </lineage>
</organism>
<evidence type="ECO:0000313" key="7">
    <source>
        <dbReference type="EMBL" id="KGQ20993.1"/>
    </source>
</evidence>
<gene>
    <name evidence="7" type="ORF">THFILI_09965</name>
</gene>
<dbReference type="InterPro" id="IPR006140">
    <property type="entry name" value="D-isomer_DH_NAD-bd"/>
</dbReference>
<feature type="domain" description="D-isomer specific 2-hydroxyacid dehydrogenase catalytic" evidence="5">
    <location>
        <begin position="3"/>
        <end position="311"/>
    </location>
</feature>
<dbReference type="AlphaFoldDB" id="A0A0A2WMG1"/>
<dbReference type="Proteomes" id="UP000030364">
    <property type="component" value="Unassembled WGS sequence"/>
</dbReference>
<dbReference type="Pfam" id="PF00389">
    <property type="entry name" value="2-Hacid_dh"/>
    <property type="match status" value="1"/>
</dbReference>
<dbReference type="InterPro" id="IPR029753">
    <property type="entry name" value="D-isomer_DH_CS"/>
</dbReference>
<dbReference type="STRING" id="276.THFILI_09965"/>
<dbReference type="GO" id="GO:0051287">
    <property type="term" value="F:NAD binding"/>
    <property type="evidence" value="ECO:0007669"/>
    <property type="project" value="InterPro"/>
</dbReference>
<dbReference type="InterPro" id="IPR006139">
    <property type="entry name" value="D-isomer_2_OHA_DH_cat_dom"/>
</dbReference>
<dbReference type="RefSeq" id="WP_038067320.1">
    <property type="nucleotide sequence ID" value="NZ_JPSL02000040.1"/>
</dbReference>
<evidence type="ECO:0000256" key="3">
    <source>
        <dbReference type="ARBA" id="ARBA00023027"/>
    </source>
</evidence>
<reference evidence="7 8" key="1">
    <citation type="journal article" date="2015" name="Genome Announc.">
        <title>Draft Genome Sequence of the Thermophile Thermus filiformis ATCC 43280, Producer of Carotenoid-(Di)glucoside-Branched Fatty Acid (Di)esters and Source of Hyperthermostable Enzymes of Biotechnological Interest.</title>
        <authorList>
            <person name="Mandelli F."/>
            <person name="Oliveira Ramires B."/>
            <person name="Couger M.B."/>
            <person name="Paixao D.A."/>
            <person name="Camilo C.M."/>
            <person name="Polikarpov I."/>
            <person name="Prade R."/>
            <person name="Riano-Pachon D.M."/>
            <person name="Squina F.M."/>
        </authorList>
    </citation>
    <scope>NUCLEOTIDE SEQUENCE [LARGE SCALE GENOMIC DNA]</scope>
    <source>
        <strain evidence="7 8">ATCC 43280</strain>
    </source>
</reference>
<dbReference type="PROSITE" id="PS00671">
    <property type="entry name" value="D_2_HYDROXYACID_DH_3"/>
    <property type="match status" value="1"/>
</dbReference>
<proteinExistence type="inferred from homology"/>
<evidence type="ECO:0000313" key="8">
    <source>
        <dbReference type="Proteomes" id="UP000030364"/>
    </source>
</evidence>
<evidence type="ECO:0000259" key="6">
    <source>
        <dbReference type="Pfam" id="PF02826"/>
    </source>
</evidence>
<dbReference type="EMBL" id="JPSL02000040">
    <property type="protein sequence ID" value="KGQ20993.1"/>
    <property type="molecule type" value="Genomic_DNA"/>
</dbReference>
<dbReference type="CDD" id="cd05301">
    <property type="entry name" value="GDH"/>
    <property type="match status" value="1"/>
</dbReference>
<dbReference type="Pfam" id="PF02826">
    <property type="entry name" value="2-Hacid_dh_C"/>
    <property type="match status" value="1"/>
</dbReference>